<keyword evidence="1" id="KW-0812">Transmembrane</keyword>
<feature type="transmembrane region" description="Helical" evidence="1">
    <location>
        <begin position="43"/>
        <end position="67"/>
    </location>
</feature>
<evidence type="ECO:0000256" key="1">
    <source>
        <dbReference type="SAM" id="Phobius"/>
    </source>
</evidence>
<dbReference type="AlphaFoldDB" id="A0A977KAG4"/>
<dbReference type="KEGG" id="ipc:IPA_01200"/>
<dbReference type="EMBL" id="CP006868">
    <property type="protein sequence ID" value="UXD22054.1"/>
    <property type="molecule type" value="Genomic_DNA"/>
</dbReference>
<organism evidence="2 3">
    <name type="scientific">Ignicoccus pacificus DSM 13166</name>
    <dbReference type="NCBI Taxonomy" id="940294"/>
    <lineage>
        <taxon>Archaea</taxon>
        <taxon>Thermoproteota</taxon>
        <taxon>Thermoprotei</taxon>
        <taxon>Desulfurococcales</taxon>
        <taxon>Desulfurococcaceae</taxon>
        <taxon>Ignicoccus</taxon>
    </lineage>
</organism>
<keyword evidence="3" id="KW-1185">Reference proteome</keyword>
<accession>A0A977KAG4</accession>
<sequence length="116" mass="12499">MDLSLLKKGTISVNRATVGIPPFPEDESSVFERYTGTFMVARLSLFTTLVGSDVIIALVGFTASSAILYTVEARAKERVCMVVVVALIQVLIVEVMARVTNVVTKVVEGTYRSGPS</sequence>
<keyword evidence="1" id="KW-1133">Transmembrane helix</keyword>
<dbReference type="Proteomes" id="UP001063698">
    <property type="component" value="Chromosome"/>
</dbReference>
<gene>
    <name evidence="2" type="ORF">IPA_01200</name>
</gene>
<protein>
    <submittedName>
        <fullName evidence="2">Uncharacterized protein</fullName>
    </submittedName>
</protein>
<reference evidence="2" key="1">
    <citation type="submission" date="2013-11" db="EMBL/GenBank/DDBJ databases">
        <title>Comparative genomics of Ignicoccus.</title>
        <authorList>
            <person name="Podar M."/>
        </authorList>
    </citation>
    <scope>NUCLEOTIDE SEQUENCE</scope>
    <source>
        <strain evidence="2">DSM 13166</strain>
    </source>
</reference>
<evidence type="ECO:0000313" key="3">
    <source>
        <dbReference type="Proteomes" id="UP001063698"/>
    </source>
</evidence>
<name>A0A977KAG4_9CREN</name>
<evidence type="ECO:0000313" key="2">
    <source>
        <dbReference type="EMBL" id="UXD22054.1"/>
    </source>
</evidence>
<keyword evidence="1" id="KW-0472">Membrane</keyword>
<proteinExistence type="predicted"/>
<feature type="transmembrane region" description="Helical" evidence="1">
    <location>
        <begin position="79"/>
        <end position="97"/>
    </location>
</feature>